<dbReference type="PANTHER" id="PTHR45024:SF2">
    <property type="entry name" value="SCP2 DOMAIN-CONTAINING PROTEIN"/>
    <property type="match status" value="1"/>
</dbReference>
<keyword evidence="2" id="KW-0560">Oxidoreductase</keyword>
<accession>A0A7X0BZR7</accession>
<organism evidence="4 5">
    <name type="scientific">Nonomuraea muscovyensis</name>
    <dbReference type="NCBI Taxonomy" id="1124761"/>
    <lineage>
        <taxon>Bacteria</taxon>
        <taxon>Bacillati</taxon>
        <taxon>Actinomycetota</taxon>
        <taxon>Actinomycetes</taxon>
        <taxon>Streptosporangiales</taxon>
        <taxon>Streptosporangiaceae</taxon>
        <taxon>Nonomuraea</taxon>
    </lineage>
</organism>
<protein>
    <submittedName>
        <fullName evidence="4">NAD(P)-dependent dehydrogenase (Short-subunit alcohol dehydrogenase family)</fullName>
    </submittedName>
</protein>
<dbReference type="RefSeq" id="WP_185083812.1">
    <property type="nucleotide sequence ID" value="NZ_JACHJB010000001.1"/>
</dbReference>
<dbReference type="Proteomes" id="UP000583800">
    <property type="component" value="Unassembled WGS sequence"/>
</dbReference>
<evidence type="ECO:0000256" key="1">
    <source>
        <dbReference type="ARBA" id="ARBA00006484"/>
    </source>
</evidence>
<dbReference type="GO" id="GO:0016491">
    <property type="term" value="F:oxidoreductase activity"/>
    <property type="evidence" value="ECO:0007669"/>
    <property type="project" value="UniProtKB-KW"/>
</dbReference>
<comment type="similarity">
    <text evidence="1">Belongs to the short-chain dehydrogenases/reductases (SDR) family.</text>
</comment>
<dbReference type="PRINTS" id="PR00081">
    <property type="entry name" value="GDHRDH"/>
</dbReference>
<evidence type="ECO:0000259" key="3">
    <source>
        <dbReference type="SMART" id="SM00822"/>
    </source>
</evidence>
<dbReference type="InterPro" id="IPR057326">
    <property type="entry name" value="KR_dom"/>
</dbReference>
<sequence length="333" mass="34214">MGTLDGRVALITGAGRGIGREEALLFAAEGASVVVNDPGVAADGSGGDDGVAAAVVAEITARGGRAVASTDSVADWDGARRMVATAVEAFGDLHVVVNNAAIERNAPLVALALADFDDVLAVKLKGTFAVSHWAARHWRSRFEEGDRTDRAIVNTASGSGLLNPLPTQTSYAAGNAAVAAMTVVGALELRRYGVRVNCVSPSMVRTRLTTGVPGIQEPPSGGFDAQHPATTAPLAAYLAAADCPLTGQVLSIRGGSVAVNHGWSRGARAEKDGPWDVAGLAEALPGLPMDDPFDKLAEALGGAFGITDRDQVLRLVDQTLDRSLDEAHTRGHG</sequence>
<dbReference type="InterPro" id="IPR036291">
    <property type="entry name" value="NAD(P)-bd_dom_sf"/>
</dbReference>
<dbReference type="SUPFAM" id="SSF51735">
    <property type="entry name" value="NAD(P)-binding Rossmann-fold domains"/>
    <property type="match status" value="1"/>
</dbReference>
<dbReference type="Gene3D" id="3.40.50.720">
    <property type="entry name" value="NAD(P)-binding Rossmann-like Domain"/>
    <property type="match status" value="1"/>
</dbReference>
<dbReference type="PANTHER" id="PTHR45024">
    <property type="entry name" value="DEHYDROGENASES, SHORT CHAIN"/>
    <property type="match status" value="1"/>
</dbReference>
<feature type="domain" description="Ketoreductase" evidence="3">
    <location>
        <begin position="7"/>
        <end position="202"/>
    </location>
</feature>
<keyword evidence="5" id="KW-1185">Reference proteome</keyword>
<dbReference type="EMBL" id="JACHJB010000001">
    <property type="protein sequence ID" value="MBB6345939.1"/>
    <property type="molecule type" value="Genomic_DNA"/>
</dbReference>
<evidence type="ECO:0000313" key="5">
    <source>
        <dbReference type="Proteomes" id="UP000583800"/>
    </source>
</evidence>
<reference evidence="4 5" key="1">
    <citation type="submission" date="2020-08" db="EMBL/GenBank/DDBJ databases">
        <title>Sequencing the genomes of 1000 actinobacteria strains.</title>
        <authorList>
            <person name="Klenk H.-P."/>
        </authorList>
    </citation>
    <scope>NUCLEOTIDE SEQUENCE [LARGE SCALE GENOMIC DNA]</scope>
    <source>
        <strain evidence="4 5">DSM 45913</strain>
    </source>
</reference>
<proteinExistence type="inferred from homology"/>
<dbReference type="InterPro" id="IPR051687">
    <property type="entry name" value="Peroxisomal_Beta-Oxidation"/>
</dbReference>
<evidence type="ECO:0000256" key="2">
    <source>
        <dbReference type="ARBA" id="ARBA00023002"/>
    </source>
</evidence>
<comment type="caution">
    <text evidence="4">The sequence shown here is derived from an EMBL/GenBank/DDBJ whole genome shotgun (WGS) entry which is preliminary data.</text>
</comment>
<gene>
    <name evidence="4" type="ORF">FHU36_002448</name>
</gene>
<evidence type="ECO:0000313" key="4">
    <source>
        <dbReference type="EMBL" id="MBB6345939.1"/>
    </source>
</evidence>
<dbReference type="SMART" id="SM00822">
    <property type="entry name" value="PKS_KR"/>
    <property type="match status" value="1"/>
</dbReference>
<dbReference type="InterPro" id="IPR002347">
    <property type="entry name" value="SDR_fam"/>
</dbReference>
<dbReference type="Pfam" id="PF00106">
    <property type="entry name" value="adh_short"/>
    <property type="match status" value="1"/>
</dbReference>
<name>A0A7X0BZR7_9ACTN</name>
<dbReference type="AlphaFoldDB" id="A0A7X0BZR7"/>